<gene>
    <name evidence="4" type="ORF">SAMN02745166_02632</name>
</gene>
<dbReference type="STRING" id="48467.SAMN02745166_02632"/>
<evidence type="ECO:0000256" key="2">
    <source>
        <dbReference type="SAM" id="SignalP"/>
    </source>
</evidence>
<dbReference type="SUPFAM" id="SSF49785">
    <property type="entry name" value="Galactose-binding domain-like"/>
    <property type="match status" value="1"/>
</dbReference>
<dbReference type="AlphaFoldDB" id="A0A1T4Y9B1"/>
<feature type="chain" id="PRO_5012097576" description="Xaa-Pro dipeptidyl-peptidase C-terminal domain-containing protein" evidence="2">
    <location>
        <begin position="24"/>
        <end position="551"/>
    </location>
</feature>
<proteinExistence type="predicted"/>
<dbReference type="Proteomes" id="UP000190774">
    <property type="component" value="Unassembled WGS sequence"/>
</dbReference>
<dbReference type="InterPro" id="IPR029058">
    <property type="entry name" value="AB_hydrolase_fold"/>
</dbReference>
<keyword evidence="2" id="KW-0732">Signal</keyword>
<dbReference type="InterPro" id="IPR008979">
    <property type="entry name" value="Galactose-bd-like_sf"/>
</dbReference>
<feature type="domain" description="Xaa-Pro dipeptidyl-peptidase C-terminal" evidence="3">
    <location>
        <begin position="300"/>
        <end position="546"/>
    </location>
</feature>
<sequence length="551" mass="61851">MQVKSYVPILALLCSLCFDRAHADSAPLPPIDLQGVREQHVMIPMRDGVRLSAYVYLPEGEGKWPVVFEQRYASLTGSGTRKSSADLARRGYVVAMVNFRGSQQSEGTYVGYRALAWGELKDGYDTCEWLATQPWSTGKVGSFGSSQGGFAQNFLAVTRPPHLICQYMVDTGVSLFQEGYRIGGITRPLRFEAFKSNCRNPDDNAALLREWDQHPNYDAYWRAEDCGLHFDQMNVPCFTIGSWYDFMVQGSILSFQGRKPNATQQLLLGPWLHGRLNKGSKVGDLVYPNNATWPELEHMVRWFDHWLKGVDNGVEKEPAVRYYVMGAVGETNAPGNVWREASDWPPAATETSFYLHEGAVLKDTSPASATSGTSYDCDPLHPMEIPGRSFPGAKDTRAFDQQKEVRTWATEPLTKPLEITGAVQAELWVKSTAPDTDFIVRVSDVYPDGRSILIMDYPLRARYREGFDKQVLLIPGQPAQLKWRIGWTSIILNSGHRLQVTLSSTGAPLYEPNNQTGGKMHTEWMQETQTATHTILHEKEHPSRLLVPIVK</sequence>
<organism evidence="4 5">
    <name type="scientific">Prosthecobacter debontii</name>
    <dbReference type="NCBI Taxonomy" id="48467"/>
    <lineage>
        <taxon>Bacteria</taxon>
        <taxon>Pseudomonadati</taxon>
        <taxon>Verrucomicrobiota</taxon>
        <taxon>Verrucomicrobiia</taxon>
        <taxon>Verrucomicrobiales</taxon>
        <taxon>Verrucomicrobiaceae</taxon>
        <taxon>Prosthecobacter</taxon>
    </lineage>
</organism>
<dbReference type="EMBL" id="FUYE01000008">
    <property type="protein sequence ID" value="SKA97865.1"/>
    <property type="molecule type" value="Genomic_DNA"/>
</dbReference>
<protein>
    <recommendedName>
        <fullName evidence="3">Xaa-Pro dipeptidyl-peptidase C-terminal domain-containing protein</fullName>
    </recommendedName>
</protein>
<dbReference type="Pfam" id="PF02129">
    <property type="entry name" value="Peptidase_S15"/>
    <property type="match status" value="2"/>
</dbReference>
<keyword evidence="1" id="KW-0378">Hydrolase</keyword>
<dbReference type="Gene3D" id="3.40.50.1820">
    <property type="entry name" value="alpha/beta hydrolase"/>
    <property type="match status" value="1"/>
</dbReference>
<dbReference type="GO" id="GO:0008239">
    <property type="term" value="F:dipeptidyl-peptidase activity"/>
    <property type="evidence" value="ECO:0007669"/>
    <property type="project" value="InterPro"/>
</dbReference>
<dbReference type="NCBIfam" id="TIGR00976">
    <property type="entry name" value="CocE_NonD"/>
    <property type="match status" value="2"/>
</dbReference>
<evidence type="ECO:0000259" key="3">
    <source>
        <dbReference type="SMART" id="SM00939"/>
    </source>
</evidence>
<evidence type="ECO:0000313" key="5">
    <source>
        <dbReference type="Proteomes" id="UP000190774"/>
    </source>
</evidence>
<name>A0A1T4Y9B1_9BACT</name>
<accession>A0A1T4Y9B1</accession>
<dbReference type="InterPro" id="IPR005674">
    <property type="entry name" value="CocE/Ser_esterase"/>
</dbReference>
<keyword evidence="5" id="KW-1185">Reference proteome</keyword>
<dbReference type="InterPro" id="IPR013736">
    <property type="entry name" value="Xaa-Pro_dipept_C"/>
</dbReference>
<dbReference type="SUPFAM" id="SSF53474">
    <property type="entry name" value="alpha/beta-Hydrolases"/>
    <property type="match status" value="1"/>
</dbReference>
<reference evidence="5" key="1">
    <citation type="submission" date="2017-02" db="EMBL/GenBank/DDBJ databases">
        <authorList>
            <person name="Varghese N."/>
            <person name="Submissions S."/>
        </authorList>
    </citation>
    <scope>NUCLEOTIDE SEQUENCE [LARGE SCALE GENOMIC DNA]</scope>
    <source>
        <strain evidence="5">ATCC 700200</strain>
    </source>
</reference>
<dbReference type="Gene3D" id="2.60.120.260">
    <property type="entry name" value="Galactose-binding domain-like"/>
    <property type="match status" value="1"/>
</dbReference>
<dbReference type="SMART" id="SM00939">
    <property type="entry name" value="PepX_C"/>
    <property type="match status" value="1"/>
</dbReference>
<evidence type="ECO:0000256" key="1">
    <source>
        <dbReference type="ARBA" id="ARBA00022801"/>
    </source>
</evidence>
<evidence type="ECO:0000313" key="4">
    <source>
        <dbReference type="EMBL" id="SKA97865.1"/>
    </source>
</evidence>
<feature type="signal peptide" evidence="2">
    <location>
        <begin position="1"/>
        <end position="23"/>
    </location>
</feature>
<dbReference type="InterPro" id="IPR000383">
    <property type="entry name" value="Xaa-Pro-like_dom"/>
</dbReference>
<dbReference type="Pfam" id="PF08530">
    <property type="entry name" value="PepX_C"/>
    <property type="match status" value="1"/>
</dbReference>